<evidence type="ECO:0000259" key="3">
    <source>
        <dbReference type="Pfam" id="PF18184"/>
    </source>
</evidence>
<evidence type="ECO:0000259" key="2">
    <source>
        <dbReference type="Pfam" id="PF18181"/>
    </source>
</evidence>
<dbReference type="Proteomes" id="UP000744032">
    <property type="component" value="Unassembled WGS sequence"/>
</dbReference>
<evidence type="ECO:0000313" key="4">
    <source>
        <dbReference type="EMBL" id="NKQ23966.1"/>
    </source>
</evidence>
<dbReference type="InterPro" id="IPR040884">
    <property type="entry name" value="SLATT_1"/>
</dbReference>
<dbReference type="EMBL" id="JAAXMD010000029">
    <property type="protein sequence ID" value="NKQ23966.1"/>
    <property type="molecule type" value="Genomic_DNA"/>
</dbReference>
<dbReference type="Pfam" id="PF18181">
    <property type="entry name" value="SLATT_1"/>
    <property type="match status" value="1"/>
</dbReference>
<feature type="transmembrane region" description="Helical" evidence="1">
    <location>
        <begin position="219"/>
        <end position="236"/>
    </location>
</feature>
<keyword evidence="5" id="KW-1185">Reference proteome</keyword>
<keyword evidence="1" id="KW-0812">Transmembrane</keyword>
<dbReference type="Pfam" id="PF18184">
    <property type="entry name" value="SLATT_3"/>
    <property type="match status" value="1"/>
</dbReference>
<evidence type="ECO:0000256" key="1">
    <source>
        <dbReference type="SAM" id="Phobius"/>
    </source>
</evidence>
<gene>
    <name evidence="4" type="ORF">HF200_05665</name>
</gene>
<feature type="domain" description="SMODS and SLOG-associating 2TM effector" evidence="3">
    <location>
        <begin position="11"/>
        <end position="163"/>
    </location>
</feature>
<accession>A0ABX1II51</accession>
<reference evidence="4 5" key="1">
    <citation type="submission" date="2020-04" db="EMBL/GenBank/DDBJ databases">
        <title>Genome sequence of Streptomyces galbus strain I339.</title>
        <authorList>
            <person name="Silva E.A.N."/>
            <person name="Merces M."/>
            <person name="Castelo Branco A.P.O.T."/>
            <person name="Vasconcelos P.C."/>
            <person name="Costa N.P."/>
            <person name="Marinho G.C.S."/>
            <person name="Oliveira C.J.B."/>
            <person name="Araujo D."/>
            <person name="Rodrigues Junior V.S."/>
            <person name="Almeida R."/>
            <person name="Silva Filho U.R."/>
            <person name="Andrade A.S.A."/>
            <person name="Cibulski S.P."/>
        </authorList>
    </citation>
    <scope>NUCLEOTIDE SEQUENCE [LARGE SCALE GENOMIC DNA]</scope>
    <source>
        <strain evidence="4 5">I339</strain>
    </source>
</reference>
<name>A0ABX1II51_STRGB</name>
<protein>
    <submittedName>
        <fullName evidence="4">DUF4231 domain-containing protein</fullName>
    </submittedName>
</protein>
<dbReference type="NCBIfam" id="NF033634">
    <property type="entry name" value="SLATT_1"/>
    <property type="match status" value="1"/>
</dbReference>
<dbReference type="NCBIfam" id="NF033610">
    <property type="entry name" value="SLATT_3"/>
    <property type="match status" value="1"/>
</dbReference>
<evidence type="ECO:0000313" key="5">
    <source>
        <dbReference type="Proteomes" id="UP000744032"/>
    </source>
</evidence>
<feature type="domain" description="SMODS and SLOG-associating 2TM effector" evidence="2">
    <location>
        <begin position="166"/>
        <end position="286"/>
    </location>
</feature>
<keyword evidence="1" id="KW-0472">Membrane</keyword>
<feature type="transmembrane region" description="Helical" evidence="1">
    <location>
        <begin position="194"/>
        <end position="213"/>
    </location>
</feature>
<feature type="transmembrane region" description="Helical" evidence="1">
    <location>
        <begin position="36"/>
        <end position="67"/>
    </location>
</feature>
<keyword evidence="1" id="KW-1133">Transmembrane helix</keyword>
<sequence length="293" mass="31864">MVDGLHDDDLPAVFRSSDSASLVGQRNFARGTMWRLLLAVAAAVFGAVSGSAALVCLVVVFVAALCVEVWLLAERPELAWYDGRALAESAKTLAWRYAVGGAPYPVDLPANEVRRRFHERIEVLLREAPPLSLAPVALTRTTGEIAATGAMNALRSRDFNERKQAYLKHRIQDQLNWYASKASINIARSRASRLSLIALEGLGVTAAVVRLLHIVTFDLAGILAAVLGAGTAWAALRQYETLGRAYTFAATELGIIYDRLTSADEDSWAQEVADAEEAISREHTMWRASRGAS</sequence>
<organism evidence="4 5">
    <name type="scientific">Streptomyces galbus</name>
    <dbReference type="NCBI Taxonomy" id="33898"/>
    <lineage>
        <taxon>Bacteria</taxon>
        <taxon>Bacillati</taxon>
        <taxon>Actinomycetota</taxon>
        <taxon>Actinomycetes</taxon>
        <taxon>Kitasatosporales</taxon>
        <taxon>Streptomycetaceae</taxon>
        <taxon>Streptomyces</taxon>
    </lineage>
</organism>
<dbReference type="InterPro" id="IPR041116">
    <property type="entry name" value="SLATT_3"/>
</dbReference>
<comment type="caution">
    <text evidence="4">The sequence shown here is derived from an EMBL/GenBank/DDBJ whole genome shotgun (WGS) entry which is preliminary data.</text>
</comment>
<dbReference type="RefSeq" id="WP_168372614.1">
    <property type="nucleotide sequence ID" value="NZ_JAAXMD010000029.1"/>
</dbReference>
<proteinExistence type="predicted"/>